<proteinExistence type="predicted"/>
<evidence type="ECO:0000259" key="1">
    <source>
        <dbReference type="Pfam" id="PF13546"/>
    </source>
</evidence>
<evidence type="ECO:0000313" key="2">
    <source>
        <dbReference type="EMBL" id="AVH54649.1"/>
    </source>
</evidence>
<dbReference type="InterPro" id="IPR038721">
    <property type="entry name" value="IS701-like_DDE_dom"/>
</dbReference>
<accession>A0ABN5HU39</accession>
<dbReference type="Pfam" id="PF13546">
    <property type="entry name" value="DDE_5"/>
    <property type="match status" value="1"/>
</dbReference>
<dbReference type="PANTHER" id="PTHR33627">
    <property type="entry name" value="TRANSPOSASE"/>
    <property type="match status" value="1"/>
</dbReference>
<gene>
    <name evidence="2" type="ORF">C4B68_01090</name>
</gene>
<feature type="domain" description="Transposase IS701-like DDE" evidence="1">
    <location>
        <begin position="9"/>
        <end position="101"/>
    </location>
</feature>
<dbReference type="PANTHER" id="PTHR33627:SF1">
    <property type="entry name" value="TRANSPOSASE"/>
    <property type="match status" value="1"/>
</dbReference>
<name>A0ABN5HU39_9ACTN</name>
<dbReference type="EMBL" id="CP026652">
    <property type="protein sequence ID" value="AVH54649.1"/>
    <property type="molecule type" value="Genomic_DNA"/>
</dbReference>
<dbReference type="InterPro" id="IPR039365">
    <property type="entry name" value="IS701-like"/>
</dbReference>
<protein>
    <recommendedName>
        <fullName evidence="1">Transposase IS701-like DDE domain-containing protein</fullName>
    </recommendedName>
</protein>
<keyword evidence="3" id="KW-1185">Reference proteome</keyword>
<organism evidence="2 3">
    <name type="scientific">Streptomyces dengpaensis</name>
    <dbReference type="NCBI Taxonomy" id="2049881"/>
    <lineage>
        <taxon>Bacteria</taxon>
        <taxon>Bacillati</taxon>
        <taxon>Actinomycetota</taxon>
        <taxon>Actinomycetes</taxon>
        <taxon>Kitasatosporales</taxon>
        <taxon>Streptomycetaceae</taxon>
        <taxon>Streptomyces</taxon>
    </lineage>
</organism>
<reference evidence="2 3" key="1">
    <citation type="submission" date="2018-02" db="EMBL/GenBank/DDBJ databases">
        <title>Complete genome sequence of Streptomyces dengpaensis, the producer of angucyclines.</title>
        <authorList>
            <person name="Yumei L."/>
        </authorList>
    </citation>
    <scope>NUCLEOTIDE SEQUENCE [LARGE SCALE GENOMIC DNA]</scope>
    <source>
        <strain evidence="2 3">XZHG99</strain>
    </source>
</reference>
<dbReference type="Proteomes" id="UP000238413">
    <property type="component" value="Chromosome"/>
</dbReference>
<sequence length="122" mass="13662">MGTFLAYGSARGRALIDRELYVPESWTDDRARCRAAGIDDAVPFATKVEHLKWMLQRAFDACVPFAWVTADEAYGQVKHLRAWLEERAVAHVLATKVNDTVTTTDGWQVRVDDLVSALPLQA</sequence>
<evidence type="ECO:0000313" key="3">
    <source>
        <dbReference type="Proteomes" id="UP000238413"/>
    </source>
</evidence>